<evidence type="ECO:0000313" key="21">
    <source>
        <dbReference type="EMBL" id="RAU22751.1"/>
    </source>
</evidence>
<dbReference type="CDD" id="cd09898">
    <property type="entry name" value="H3TH_53EXO"/>
    <property type="match status" value="1"/>
</dbReference>
<dbReference type="Pfam" id="PF01612">
    <property type="entry name" value="DNA_pol_A_exo1"/>
    <property type="match status" value="1"/>
</dbReference>
<keyword evidence="8" id="KW-0540">Nuclease</keyword>
<keyword evidence="7 17" id="KW-0235">DNA replication</keyword>
<dbReference type="InterPro" id="IPR018320">
    <property type="entry name" value="DNA_polymerase_1"/>
</dbReference>
<evidence type="ECO:0000256" key="7">
    <source>
        <dbReference type="ARBA" id="ARBA00022705"/>
    </source>
</evidence>
<comment type="subunit">
    <text evidence="2">Single-chain monomer with multiple functions.</text>
</comment>
<dbReference type="NCBIfam" id="TIGR00593">
    <property type="entry name" value="pola"/>
    <property type="match status" value="1"/>
</dbReference>
<evidence type="ECO:0000259" key="18">
    <source>
        <dbReference type="SMART" id="SM00474"/>
    </source>
</evidence>
<evidence type="ECO:0000256" key="15">
    <source>
        <dbReference type="ARBA" id="ARBA00049244"/>
    </source>
</evidence>
<dbReference type="EC" id="2.7.7.7" evidence="3 16"/>
<dbReference type="Pfam" id="PF02739">
    <property type="entry name" value="5_3_exonuc_N"/>
    <property type="match status" value="1"/>
</dbReference>
<comment type="caution">
    <text evidence="21">The sequence shown here is derived from an EMBL/GenBank/DDBJ whole genome shotgun (WGS) entry which is preliminary data.</text>
</comment>
<dbReference type="InterPro" id="IPR008918">
    <property type="entry name" value="HhH2"/>
</dbReference>
<keyword evidence="22" id="KW-1185">Reference proteome</keyword>
<dbReference type="InterPro" id="IPR002298">
    <property type="entry name" value="DNA_polymerase_A"/>
</dbReference>
<dbReference type="PROSITE" id="PS00447">
    <property type="entry name" value="DNA_POLYMERASE_A"/>
    <property type="match status" value="1"/>
</dbReference>
<dbReference type="InterPro" id="IPR043502">
    <property type="entry name" value="DNA/RNA_pol_sf"/>
</dbReference>
<sequence length="923" mass="99692">MTSPRHVTLIDGSGFIFRAFHGLPPMTRPDGTPVNAVYGFTTMLMKLLSESDADHVAVVFDTSRKTFRSDFYPDYKAHRPPAPEELVPQFPLVRDATRAFDVCCIEMEGFEADDLIATYARAAVAQGAKVTIVSSDKDLMQLVGERVQMFDPMKNRVIGEPEVREKFGVGPDRVVDVQALCGDASDNVPGVPGIGIKTAAQLIGEYGDLDTLLARASEIKQPKRRESLLEHAELARISRRLVLLRDDVPLPVAMDQLAVKPVNPETLAAFCAAQGFRSLMNRLNVKAPPVATMAAATPAALPVAPKVETRYELVVSEDALDRWIAEATRAGTVAFDTETTGLDPLRAQLVGVSLSVEPGRACYIPILHSPPQAQGSLDLGGGGPAADTPKILPAKTTLDRLKPLLADPAVLKIGHNIKYDMQILAGLGLVLTSLDDTMLLSYVLDGGAHGHGLDELCQLHFGHANIAFSEVCGTGKAQVTFDRVPLDKALAYAAEDADMTLRLHRLLKPRLLAERMVTVYETLERPLVPVIVEMERAGIKVDRAALIALSEDFGRRLGELENEVIALNNGEVFNLGSPQQLGKVLFETLGLPGGKKTKTGQWATGADVLEELAHLHPLPARLLDWRQISKLKSTYTDALVSQINPATGRVHTSYSLATTTTGRLSSSDPNLQNIPIRTEEGRKIRHAFVADAGCKLISADYSQIELRLVAHVAGIEGLRTAFASGADIHAITASQVFGVPVEGIDSSLRRRAKAINFGIIYGISPFGLAAQLGIPQGEAKAYIAAYFQRYPEIRDYMERTKEEARENGFVTTLFGRKVYTPGIKDKNGAMRAFAERAAINGPIQGGAADIIKRAMVRLPAALKEAGLAARMLLQVHDELVLEAPEAAVEPTIAVVKRIMEAAASLSVPLLVEAGAADNWGEAH</sequence>
<dbReference type="SUPFAM" id="SSF88723">
    <property type="entry name" value="PIN domain-like"/>
    <property type="match status" value="1"/>
</dbReference>
<evidence type="ECO:0000256" key="6">
    <source>
        <dbReference type="ARBA" id="ARBA00022695"/>
    </source>
</evidence>
<dbReference type="CDD" id="cd08637">
    <property type="entry name" value="DNA_pol_A_pol_I_C"/>
    <property type="match status" value="1"/>
</dbReference>
<dbReference type="GO" id="GO:0006302">
    <property type="term" value="P:double-strand break repair"/>
    <property type="evidence" value="ECO:0007669"/>
    <property type="project" value="TreeGrafter"/>
</dbReference>
<dbReference type="Gene3D" id="3.30.420.10">
    <property type="entry name" value="Ribonuclease H-like superfamily/Ribonuclease H"/>
    <property type="match status" value="1"/>
</dbReference>
<reference evidence="21 22" key="1">
    <citation type="submission" date="2017-11" db="EMBL/GenBank/DDBJ databases">
        <title>Draft genome sequence of magnetotactic bacterium Magnetospirillum kuznetsovii LBB-42.</title>
        <authorList>
            <person name="Grouzdev D.S."/>
            <person name="Rysina M.S."/>
            <person name="Baslerov R.V."/>
            <person name="Koziaeva V."/>
        </authorList>
    </citation>
    <scope>NUCLEOTIDE SEQUENCE [LARGE SCALE GENOMIC DNA]</scope>
    <source>
        <strain evidence="21 22">LBB-42</strain>
    </source>
</reference>
<keyword evidence="5 17" id="KW-0808">Transferase</keyword>
<comment type="function">
    <text evidence="17">In addition to polymerase activity, this DNA polymerase exhibits 3'-5' and 5'-3' exonuclease activity.</text>
</comment>
<dbReference type="FunFam" id="1.10.150.20:FF:000003">
    <property type="entry name" value="DNA polymerase I"/>
    <property type="match status" value="1"/>
</dbReference>
<proteinExistence type="inferred from homology"/>
<dbReference type="InterPro" id="IPR002562">
    <property type="entry name" value="3'-5'_exonuclease_dom"/>
</dbReference>
<evidence type="ECO:0000256" key="1">
    <source>
        <dbReference type="ARBA" id="ARBA00007705"/>
    </source>
</evidence>
<feature type="domain" description="3'-5' exonuclease" evidence="18">
    <location>
        <begin position="311"/>
        <end position="512"/>
    </location>
</feature>
<dbReference type="PANTHER" id="PTHR10133:SF27">
    <property type="entry name" value="DNA POLYMERASE NU"/>
    <property type="match status" value="1"/>
</dbReference>
<dbReference type="GO" id="GO:0008408">
    <property type="term" value="F:3'-5' exonuclease activity"/>
    <property type="evidence" value="ECO:0007669"/>
    <property type="project" value="UniProtKB-UniRule"/>
</dbReference>
<dbReference type="Proteomes" id="UP000251075">
    <property type="component" value="Unassembled WGS sequence"/>
</dbReference>
<evidence type="ECO:0000256" key="3">
    <source>
        <dbReference type="ARBA" id="ARBA00012417"/>
    </source>
</evidence>
<protein>
    <recommendedName>
        <fullName evidence="4 16">DNA polymerase I</fullName>
        <ecNumber evidence="3 16">2.7.7.7</ecNumber>
    </recommendedName>
</protein>
<dbReference type="SUPFAM" id="SSF47807">
    <property type="entry name" value="5' to 3' exonuclease, C-terminal subdomain"/>
    <property type="match status" value="1"/>
</dbReference>
<dbReference type="Pfam" id="PF00476">
    <property type="entry name" value="DNA_pol_A"/>
    <property type="match status" value="1"/>
</dbReference>
<dbReference type="InterPro" id="IPR036279">
    <property type="entry name" value="5-3_exonuclease_C_sf"/>
</dbReference>
<evidence type="ECO:0000256" key="17">
    <source>
        <dbReference type="RuleBase" id="RU004460"/>
    </source>
</evidence>
<dbReference type="InterPro" id="IPR020045">
    <property type="entry name" value="DNA_polI_H3TH"/>
</dbReference>
<dbReference type="NCBIfam" id="NF004397">
    <property type="entry name" value="PRK05755.1"/>
    <property type="match status" value="1"/>
</dbReference>
<dbReference type="Gene3D" id="3.40.50.1010">
    <property type="entry name" value="5'-nuclease"/>
    <property type="match status" value="1"/>
</dbReference>
<keyword evidence="9 17" id="KW-0227">DNA damage</keyword>
<dbReference type="PANTHER" id="PTHR10133">
    <property type="entry name" value="DNA POLYMERASE I"/>
    <property type="match status" value="1"/>
</dbReference>
<dbReference type="EMBL" id="PGTO01000003">
    <property type="protein sequence ID" value="RAU22751.1"/>
    <property type="molecule type" value="Genomic_DNA"/>
</dbReference>
<keyword evidence="11 17" id="KW-0269">Exonuclease</keyword>
<dbReference type="GO" id="GO:0006261">
    <property type="term" value="P:DNA-templated DNA replication"/>
    <property type="evidence" value="ECO:0007669"/>
    <property type="project" value="UniProtKB-UniRule"/>
</dbReference>
<dbReference type="CDD" id="cd06139">
    <property type="entry name" value="DNA_polA_I_Ecoli_like_exo"/>
    <property type="match status" value="1"/>
</dbReference>
<dbReference type="SMART" id="SM00475">
    <property type="entry name" value="53EXOc"/>
    <property type="match status" value="1"/>
</dbReference>
<dbReference type="InterPro" id="IPR002421">
    <property type="entry name" value="5-3_exonuclease"/>
</dbReference>
<evidence type="ECO:0000256" key="10">
    <source>
        <dbReference type="ARBA" id="ARBA00022801"/>
    </source>
</evidence>
<dbReference type="InterPro" id="IPR020046">
    <property type="entry name" value="5-3_exonucl_a-hlix_arch_N"/>
</dbReference>
<keyword evidence="10 17" id="KW-0378">Hydrolase</keyword>
<dbReference type="InterPro" id="IPR001098">
    <property type="entry name" value="DNA-dir_DNA_pol_A_palm_dom"/>
</dbReference>
<dbReference type="Pfam" id="PF01367">
    <property type="entry name" value="5_3_exonuc"/>
    <property type="match status" value="1"/>
</dbReference>
<comment type="similarity">
    <text evidence="1 17">Belongs to the DNA polymerase type-A family.</text>
</comment>
<dbReference type="InterPro" id="IPR036397">
    <property type="entry name" value="RNaseH_sf"/>
</dbReference>
<evidence type="ECO:0000256" key="16">
    <source>
        <dbReference type="NCBIfam" id="TIGR00593"/>
    </source>
</evidence>
<dbReference type="FunFam" id="1.10.150.20:FF:000002">
    <property type="entry name" value="DNA polymerase I"/>
    <property type="match status" value="1"/>
</dbReference>
<dbReference type="FunFam" id="1.20.1060.10:FF:000001">
    <property type="entry name" value="DNA polymerase I"/>
    <property type="match status" value="1"/>
</dbReference>
<dbReference type="Gene3D" id="3.30.70.370">
    <property type="match status" value="1"/>
</dbReference>
<evidence type="ECO:0000259" key="20">
    <source>
        <dbReference type="SMART" id="SM00482"/>
    </source>
</evidence>
<dbReference type="CDD" id="cd09859">
    <property type="entry name" value="PIN_53EXO"/>
    <property type="match status" value="1"/>
</dbReference>
<dbReference type="RefSeq" id="WP_112142734.1">
    <property type="nucleotide sequence ID" value="NZ_PGTO01000003.1"/>
</dbReference>
<evidence type="ECO:0000256" key="2">
    <source>
        <dbReference type="ARBA" id="ARBA00011541"/>
    </source>
</evidence>
<evidence type="ECO:0000256" key="4">
    <source>
        <dbReference type="ARBA" id="ARBA00020311"/>
    </source>
</evidence>
<dbReference type="AlphaFoldDB" id="A0A364P090"/>
<dbReference type="SMART" id="SM00482">
    <property type="entry name" value="POLAc"/>
    <property type="match status" value="1"/>
</dbReference>
<organism evidence="21 22">
    <name type="scientific">Paramagnetospirillum kuznetsovii</name>
    <dbReference type="NCBI Taxonomy" id="2053833"/>
    <lineage>
        <taxon>Bacteria</taxon>
        <taxon>Pseudomonadati</taxon>
        <taxon>Pseudomonadota</taxon>
        <taxon>Alphaproteobacteria</taxon>
        <taxon>Rhodospirillales</taxon>
        <taxon>Magnetospirillaceae</taxon>
        <taxon>Paramagnetospirillum</taxon>
    </lineage>
</organism>
<evidence type="ECO:0000256" key="8">
    <source>
        <dbReference type="ARBA" id="ARBA00022722"/>
    </source>
</evidence>
<comment type="catalytic activity">
    <reaction evidence="15 17">
        <text>DNA(n) + a 2'-deoxyribonucleoside 5'-triphosphate = DNA(n+1) + diphosphate</text>
        <dbReference type="Rhea" id="RHEA:22508"/>
        <dbReference type="Rhea" id="RHEA-COMP:17339"/>
        <dbReference type="Rhea" id="RHEA-COMP:17340"/>
        <dbReference type="ChEBI" id="CHEBI:33019"/>
        <dbReference type="ChEBI" id="CHEBI:61560"/>
        <dbReference type="ChEBI" id="CHEBI:173112"/>
        <dbReference type="EC" id="2.7.7.7"/>
    </reaction>
</comment>
<dbReference type="GO" id="GO:0003887">
    <property type="term" value="F:DNA-directed DNA polymerase activity"/>
    <property type="evidence" value="ECO:0007669"/>
    <property type="project" value="UniProtKB-UniRule"/>
</dbReference>
<dbReference type="GO" id="GO:0008409">
    <property type="term" value="F:5'-3' exonuclease activity"/>
    <property type="evidence" value="ECO:0007669"/>
    <property type="project" value="UniProtKB-UniRule"/>
</dbReference>
<dbReference type="Gene3D" id="1.10.150.20">
    <property type="entry name" value="5' to 3' exonuclease, C-terminal subdomain"/>
    <property type="match status" value="2"/>
</dbReference>
<dbReference type="SUPFAM" id="SSF53098">
    <property type="entry name" value="Ribonuclease H-like"/>
    <property type="match status" value="1"/>
</dbReference>
<gene>
    <name evidence="17" type="primary">polA</name>
    <name evidence="21" type="ORF">CU669_05000</name>
</gene>
<dbReference type="OrthoDB" id="9806424at2"/>
<keyword evidence="13 17" id="KW-0238">DNA-binding</keyword>
<dbReference type="GO" id="GO:0003677">
    <property type="term" value="F:DNA binding"/>
    <property type="evidence" value="ECO:0007669"/>
    <property type="project" value="UniProtKB-UniRule"/>
</dbReference>
<dbReference type="InterPro" id="IPR019760">
    <property type="entry name" value="DNA-dir_DNA_pol_A_CS"/>
</dbReference>
<dbReference type="SUPFAM" id="SSF56672">
    <property type="entry name" value="DNA/RNA polymerases"/>
    <property type="match status" value="1"/>
</dbReference>
<feature type="domain" description="DNA-directed DNA polymerase family A palm" evidence="20">
    <location>
        <begin position="681"/>
        <end position="887"/>
    </location>
</feature>
<evidence type="ECO:0000259" key="19">
    <source>
        <dbReference type="SMART" id="SM00475"/>
    </source>
</evidence>
<dbReference type="FunFam" id="3.40.50.1010:FF:000001">
    <property type="entry name" value="DNA polymerase I"/>
    <property type="match status" value="1"/>
</dbReference>
<dbReference type="InterPro" id="IPR012337">
    <property type="entry name" value="RNaseH-like_sf"/>
</dbReference>
<accession>A0A364P090</accession>
<evidence type="ECO:0000256" key="14">
    <source>
        <dbReference type="ARBA" id="ARBA00023204"/>
    </source>
</evidence>
<evidence type="ECO:0000256" key="13">
    <source>
        <dbReference type="ARBA" id="ARBA00023125"/>
    </source>
</evidence>
<evidence type="ECO:0000313" key="22">
    <source>
        <dbReference type="Proteomes" id="UP000251075"/>
    </source>
</evidence>
<evidence type="ECO:0000256" key="12">
    <source>
        <dbReference type="ARBA" id="ARBA00022932"/>
    </source>
</evidence>
<evidence type="ECO:0000256" key="5">
    <source>
        <dbReference type="ARBA" id="ARBA00022679"/>
    </source>
</evidence>
<dbReference type="InterPro" id="IPR029060">
    <property type="entry name" value="PIN-like_dom_sf"/>
</dbReference>
<dbReference type="PRINTS" id="PR00868">
    <property type="entry name" value="DNAPOLI"/>
</dbReference>
<name>A0A364P090_9PROT</name>
<evidence type="ECO:0000256" key="11">
    <source>
        <dbReference type="ARBA" id="ARBA00022839"/>
    </source>
</evidence>
<dbReference type="SMART" id="SM00474">
    <property type="entry name" value="35EXOc"/>
    <property type="match status" value="1"/>
</dbReference>
<evidence type="ECO:0000256" key="9">
    <source>
        <dbReference type="ARBA" id="ARBA00022763"/>
    </source>
</evidence>
<feature type="domain" description="5'-3' exonuclease" evidence="19">
    <location>
        <begin position="5"/>
        <end position="260"/>
    </location>
</feature>
<keyword evidence="14 17" id="KW-0234">DNA repair</keyword>
<keyword evidence="6 17" id="KW-0548">Nucleotidyltransferase</keyword>
<dbReference type="Gene3D" id="1.20.1060.10">
    <property type="entry name" value="Taq DNA Polymerase, Chain T, domain 4"/>
    <property type="match status" value="1"/>
</dbReference>
<dbReference type="SMART" id="SM00279">
    <property type="entry name" value="HhH2"/>
    <property type="match status" value="1"/>
</dbReference>
<keyword evidence="12 17" id="KW-0239">DNA-directed DNA polymerase</keyword>